<protein>
    <submittedName>
        <fullName evidence="2">Uncharacterized protein</fullName>
    </submittedName>
</protein>
<organism evidence="2 3">
    <name type="scientific">Phenylobacterium glaciei</name>
    <dbReference type="NCBI Taxonomy" id="2803784"/>
    <lineage>
        <taxon>Bacteria</taxon>
        <taxon>Pseudomonadati</taxon>
        <taxon>Pseudomonadota</taxon>
        <taxon>Alphaproteobacteria</taxon>
        <taxon>Caulobacterales</taxon>
        <taxon>Caulobacteraceae</taxon>
        <taxon>Phenylobacterium</taxon>
    </lineage>
</organism>
<sequence length="441" mass="45758">MRSFGIGLAAALFVAVMAPAAVVMAAKKPVEEVTAASRTQGMAEAPAIATAAGIACKVADARFIGKMSDKKAKTETAYYEVDCDKGLGFILSAVTGAKPTAFTCVEANSPQPDGKPSSLPCKLPGNADPKSDLAGYIAKAGIACTPDQVRGIGQSTTQTFLEVSCTGGAGYVLKTSAPADEAKPVLADNCLLYDDSSSNIKCTLHDKAYRMAIVDTLVTQSKNGCTVKDRRYAGVSQAGAMFYETSCTDGKGYLYKVDKGQLTQTYPCEKASMVMGGCELTDAKEAETAQAGLYTKLAKSAAFECDVSKYAPFPSPAGLDVVEMACSNRPDGGVGVFGGPGVKPQVYDCARAPVAGYRCSFTKADSAFPLVTADLKKMGKNDCAVSATRFIGKTTKGTGYLEVACADGLKGYIVEYTPSPLSVVGVIGCAFSKDCKLPGNV</sequence>
<feature type="chain" id="PRO_5037943413" evidence="1">
    <location>
        <begin position="21"/>
        <end position="441"/>
    </location>
</feature>
<evidence type="ECO:0000313" key="2">
    <source>
        <dbReference type="EMBL" id="MBR7621112.1"/>
    </source>
</evidence>
<keyword evidence="3" id="KW-1185">Reference proteome</keyword>
<evidence type="ECO:0000256" key="1">
    <source>
        <dbReference type="SAM" id="SignalP"/>
    </source>
</evidence>
<proteinExistence type="predicted"/>
<dbReference type="Proteomes" id="UP000622580">
    <property type="component" value="Unassembled WGS sequence"/>
</dbReference>
<keyword evidence="1" id="KW-0732">Signal</keyword>
<dbReference type="RefSeq" id="WP_215342016.1">
    <property type="nucleotide sequence ID" value="NZ_JAGSGD010000001.1"/>
</dbReference>
<comment type="caution">
    <text evidence="2">The sequence shown here is derived from an EMBL/GenBank/DDBJ whole genome shotgun (WGS) entry which is preliminary data.</text>
</comment>
<gene>
    <name evidence="2" type="ORF">JKL49_17090</name>
</gene>
<evidence type="ECO:0000313" key="3">
    <source>
        <dbReference type="Proteomes" id="UP000622580"/>
    </source>
</evidence>
<reference evidence="2" key="1">
    <citation type="submission" date="2021-04" db="EMBL/GenBank/DDBJ databases">
        <title>Draft genome assembly of strain Phenylobacterium sp. 20VBR1 using MiniION and Illumina platforms.</title>
        <authorList>
            <person name="Thomas F.A."/>
            <person name="Krishnan K.P."/>
            <person name="Sinha R.K."/>
        </authorList>
    </citation>
    <scope>NUCLEOTIDE SEQUENCE</scope>
    <source>
        <strain evidence="2">20VBR1</strain>
    </source>
</reference>
<dbReference type="AlphaFoldDB" id="A0A941D3U0"/>
<dbReference type="EMBL" id="JAGSGD010000001">
    <property type="protein sequence ID" value="MBR7621112.1"/>
    <property type="molecule type" value="Genomic_DNA"/>
</dbReference>
<feature type="signal peptide" evidence="1">
    <location>
        <begin position="1"/>
        <end position="20"/>
    </location>
</feature>
<accession>A0A941D3U0</accession>
<name>A0A941D3U0_9CAUL</name>